<name>A0A109MWR2_9BACI</name>
<dbReference type="Pfam" id="PF10752">
    <property type="entry name" value="DUF2533"/>
    <property type="match status" value="1"/>
</dbReference>
<accession>A0A109MWR2</accession>
<keyword evidence="2" id="KW-1185">Reference proteome</keyword>
<dbReference type="EMBL" id="LNNH01000028">
    <property type="protein sequence ID" value="KWW17454.1"/>
    <property type="molecule type" value="Genomic_DNA"/>
</dbReference>
<evidence type="ECO:0000313" key="1">
    <source>
        <dbReference type="EMBL" id="KWW17454.1"/>
    </source>
</evidence>
<gene>
    <name evidence="1" type="ORF">AS888_21875</name>
</gene>
<dbReference type="Proteomes" id="UP000064189">
    <property type="component" value="Unassembled WGS sequence"/>
</dbReference>
<dbReference type="InterPro" id="IPR019688">
    <property type="entry name" value="DUF2533"/>
</dbReference>
<dbReference type="AlphaFoldDB" id="A0A109MWR2"/>
<sequence length="85" mass="9856">MSVHKDITLHAQKQNEQFTEFSLLDQKREEYIQEAVELCKADMDFSTDSINQITMQINALANERFIPARKMVTTEMVRTYVGTLA</sequence>
<evidence type="ECO:0008006" key="3">
    <source>
        <dbReference type="Google" id="ProtNLM"/>
    </source>
</evidence>
<dbReference type="RefSeq" id="WP_061142999.1">
    <property type="nucleotide sequence ID" value="NZ_LNNH01000028.1"/>
</dbReference>
<organism evidence="1 2">
    <name type="scientific">Peribacillus simplex</name>
    <dbReference type="NCBI Taxonomy" id="1478"/>
    <lineage>
        <taxon>Bacteria</taxon>
        <taxon>Bacillati</taxon>
        <taxon>Bacillota</taxon>
        <taxon>Bacilli</taxon>
        <taxon>Bacillales</taxon>
        <taxon>Bacillaceae</taxon>
        <taxon>Peribacillus</taxon>
    </lineage>
</organism>
<evidence type="ECO:0000313" key="2">
    <source>
        <dbReference type="Proteomes" id="UP000064189"/>
    </source>
</evidence>
<proteinExistence type="predicted"/>
<comment type="caution">
    <text evidence="1">The sequence shown here is derived from an EMBL/GenBank/DDBJ whole genome shotgun (WGS) entry which is preliminary data.</text>
</comment>
<protein>
    <recommendedName>
        <fullName evidence="3">DUF2533 family protein</fullName>
    </recommendedName>
</protein>
<reference evidence="1 2" key="1">
    <citation type="submission" date="2015-11" db="EMBL/GenBank/DDBJ databases">
        <title>Genome Sequence of Bacillus simplex strain VanAntwerpen2.</title>
        <authorList>
            <person name="Couger M.B."/>
        </authorList>
    </citation>
    <scope>NUCLEOTIDE SEQUENCE [LARGE SCALE GENOMIC DNA]</scope>
    <source>
        <strain evidence="1 2">VanAntwerpen02</strain>
    </source>
</reference>